<dbReference type="Proteomes" id="UP000801492">
    <property type="component" value="Unassembled WGS sequence"/>
</dbReference>
<keyword evidence="1" id="KW-0812">Transmembrane</keyword>
<keyword evidence="1" id="KW-0472">Membrane</keyword>
<evidence type="ECO:0000256" key="1">
    <source>
        <dbReference type="SAM" id="Phobius"/>
    </source>
</evidence>
<keyword evidence="3" id="KW-1185">Reference proteome</keyword>
<dbReference type="AlphaFoldDB" id="A0A8K0GF16"/>
<keyword evidence="1" id="KW-1133">Transmembrane helix</keyword>
<feature type="transmembrane region" description="Helical" evidence="1">
    <location>
        <begin position="109"/>
        <end position="127"/>
    </location>
</feature>
<sequence>MATSIDYGESARSTPQQNDRTIVEKARCLIHEAKANERMWTKAVNAAVYLKIKSPHKVVLNLTPGKNGQNIEVQAPEEPAVLIPEKSKQEGNMNIAIPRRSEKKEKQKNFQIVFYIMFLIYLVIQLHTPIRKQLETPAIAYLVNGPDSGNAIATTSTEYFPITKKVEYHDYTDATQFDAMQVPMN</sequence>
<comment type="caution">
    <text evidence="2">The sequence shown here is derived from an EMBL/GenBank/DDBJ whole genome shotgun (WGS) entry which is preliminary data.</text>
</comment>
<evidence type="ECO:0000313" key="2">
    <source>
        <dbReference type="EMBL" id="KAF2899412.1"/>
    </source>
</evidence>
<proteinExistence type="predicted"/>
<accession>A0A8K0GF16</accession>
<protein>
    <submittedName>
        <fullName evidence="2">Uncharacterized protein</fullName>
    </submittedName>
</protein>
<reference evidence="2" key="1">
    <citation type="submission" date="2019-08" db="EMBL/GenBank/DDBJ databases">
        <title>The genome of the North American firefly Photinus pyralis.</title>
        <authorList>
            <consortium name="Photinus pyralis genome working group"/>
            <person name="Fallon T.R."/>
            <person name="Sander Lower S.E."/>
            <person name="Weng J.-K."/>
        </authorList>
    </citation>
    <scope>NUCLEOTIDE SEQUENCE</scope>
    <source>
        <strain evidence="2">TRF0915ILg1</strain>
        <tissue evidence="2">Whole body</tissue>
    </source>
</reference>
<gene>
    <name evidence="2" type="ORF">ILUMI_06768</name>
</gene>
<dbReference type="OrthoDB" id="413361at2759"/>
<dbReference type="EMBL" id="VTPC01002820">
    <property type="protein sequence ID" value="KAF2899412.1"/>
    <property type="molecule type" value="Genomic_DNA"/>
</dbReference>
<organism evidence="2 3">
    <name type="scientific">Ignelater luminosus</name>
    <name type="common">Cucubano</name>
    <name type="synonym">Pyrophorus luminosus</name>
    <dbReference type="NCBI Taxonomy" id="2038154"/>
    <lineage>
        <taxon>Eukaryota</taxon>
        <taxon>Metazoa</taxon>
        <taxon>Ecdysozoa</taxon>
        <taxon>Arthropoda</taxon>
        <taxon>Hexapoda</taxon>
        <taxon>Insecta</taxon>
        <taxon>Pterygota</taxon>
        <taxon>Neoptera</taxon>
        <taxon>Endopterygota</taxon>
        <taxon>Coleoptera</taxon>
        <taxon>Polyphaga</taxon>
        <taxon>Elateriformia</taxon>
        <taxon>Elateroidea</taxon>
        <taxon>Elateridae</taxon>
        <taxon>Agrypninae</taxon>
        <taxon>Pyrophorini</taxon>
        <taxon>Ignelater</taxon>
    </lineage>
</organism>
<evidence type="ECO:0000313" key="3">
    <source>
        <dbReference type="Proteomes" id="UP000801492"/>
    </source>
</evidence>
<name>A0A8K0GF16_IGNLU</name>